<evidence type="ECO:0000313" key="4">
    <source>
        <dbReference type="Proteomes" id="UP001590950"/>
    </source>
</evidence>
<keyword evidence="1" id="KW-0539">Nucleus</keyword>
<accession>A0ABR3ZYQ6</accession>
<feature type="domain" description="Zn(2)-C6 fungal-type" evidence="2">
    <location>
        <begin position="143"/>
        <end position="176"/>
    </location>
</feature>
<dbReference type="EMBL" id="JBEFKJ010000029">
    <property type="protein sequence ID" value="KAL2038832.1"/>
    <property type="molecule type" value="Genomic_DNA"/>
</dbReference>
<proteinExistence type="predicted"/>
<organism evidence="3 4">
    <name type="scientific">Stereocaulon virgatum</name>
    <dbReference type="NCBI Taxonomy" id="373712"/>
    <lineage>
        <taxon>Eukaryota</taxon>
        <taxon>Fungi</taxon>
        <taxon>Dikarya</taxon>
        <taxon>Ascomycota</taxon>
        <taxon>Pezizomycotina</taxon>
        <taxon>Lecanoromycetes</taxon>
        <taxon>OSLEUM clade</taxon>
        <taxon>Lecanoromycetidae</taxon>
        <taxon>Lecanorales</taxon>
        <taxon>Lecanorineae</taxon>
        <taxon>Stereocaulaceae</taxon>
        <taxon>Stereocaulon</taxon>
    </lineage>
</organism>
<sequence>MPCTVDNHNHGWATVGILPASVLRKHVMTHIRNHSMPLVIQNSTGGRPRKRAVVSTTVVADSNEVHTPGLAAVEDNPIAPQTQNEGQPILSNDAEAYISLPTTRLSALGAINDSLNSVVSSTTTLSRPNELLDHTSNVVSQSTSCWKCKILRLQCNGAIPCSTCDYYATRDTCHYRSFGQYLRLVFGECLNYRWVLQWKNDTGRALHTVFSTESSKTAVQAANELHFGRLRLRWRVSSITESFALLGGGCNAFVDVKYRCQATNIVSSAANYTSSGASS</sequence>
<evidence type="ECO:0000256" key="1">
    <source>
        <dbReference type="ARBA" id="ARBA00023242"/>
    </source>
</evidence>
<dbReference type="Proteomes" id="UP001590950">
    <property type="component" value="Unassembled WGS sequence"/>
</dbReference>
<reference evidence="3 4" key="1">
    <citation type="submission" date="2024-09" db="EMBL/GenBank/DDBJ databases">
        <title>Rethinking Asexuality: The Enigmatic Case of Functional Sexual Genes in Lepraria (Stereocaulaceae).</title>
        <authorList>
            <person name="Doellman M."/>
            <person name="Sun Y."/>
            <person name="Barcenas-Pena A."/>
            <person name="Lumbsch H.T."/>
            <person name="Grewe F."/>
        </authorList>
    </citation>
    <scope>NUCLEOTIDE SEQUENCE [LARGE SCALE GENOMIC DNA]</scope>
    <source>
        <strain evidence="3 4">Mercado 3170</strain>
    </source>
</reference>
<comment type="caution">
    <text evidence="3">The sequence shown here is derived from an EMBL/GenBank/DDBJ whole genome shotgun (WGS) entry which is preliminary data.</text>
</comment>
<evidence type="ECO:0000259" key="2">
    <source>
        <dbReference type="Pfam" id="PF00172"/>
    </source>
</evidence>
<keyword evidence="4" id="KW-1185">Reference proteome</keyword>
<evidence type="ECO:0000313" key="3">
    <source>
        <dbReference type="EMBL" id="KAL2038832.1"/>
    </source>
</evidence>
<feature type="non-terminal residue" evidence="3">
    <location>
        <position position="279"/>
    </location>
</feature>
<dbReference type="InterPro" id="IPR001138">
    <property type="entry name" value="Zn2Cys6_DnaBD"/>
</dbReference>
<name>A0ABR3ZYQ6_9LECA</name>
<protein>
    <recommendedName>
        <fullName evidence="2">Zn(2)-C6 fungal-type domain-containing protein</fullName>
    </recommendedName>
</protein>
<gene>
    <name evidence="3" type="ORF">N7G274_008354</name>
</gene>
<dbReference type="Pfam" id="PF00172">
    <property type="entry name" value="Zn_clus"/>
    <property type="match status" value="1"/>
</dbReference>